<dbReference type="PANTHER" id="PTHR45947:SF3">
    <property type="entry name" value="SULFOQUINOVOSYL TRANSFERASE SQD2"/>
    <property type="match status" value="1"/>
</dbReference>
<evidence type="ECO:0000313" key="3">
    <source>
        <dbReference type="Proteomes" id="UP000007844"/>
    </source>
</evidence>
<dbReference type="KEGG" id="daf:Desaf_3054"/>
<dbReference type="GO" id="GO:0016757">
    <property type="term" value="F:glycosyltransferase activity"/>
    <property type="evidence" value="ECO:0007669"/>
    <property type="project" value="InterPro"/>
</dbReference>
<gene>
    <name evidence="2" type="ORF">Desaf_3054</name>
</gene>
<evidence type="ECO:0000259" key="1">
    <source>
        <dbReference type="Pfam" id="PF00534"/>
    </source>
</evidence>
<name>F3Z2L9_DESAF</name>
<dbReference type="Pfam" id="PF00534">
    <property type="entry name" value="Glycos_transf_1"/>
    <property type="match status" value="1"/>
</dbReference>
<evidence type="ECO:0000313" key="2">
    <source>
        <dbReference type="EMBL" id="EGJ51352.1"/>
    </source>
</evidence>
<dbReference type="HOGENOM" id="CLU_009583_45_0_7"/>
<reference evidence="2 3" key="1">
    <citation type="journal article" date="2011" name="J. Bacteriol.">
        <title>Genome sequence of the mercury-methylating and pleomorphic Desulfovibrio africanus Strain Walvis Bay.</title>
        <authorList>
            <person name="Brown S.D."/>
            <person name="Wall J.D."/>
            <person name="Kucken A.M."/>
            <person name="Gilmour C.C."/>
            <person name="Podar M."/>
            <person name="Brandt C.C."/>
            <person name="Teshima H."/>
            <person name="Detter J.C."/>
            <person name="Han C.S."/>
            <person name="Land M.L."/>
            <person name="Lucas S."/>
            <person name="Han J."/>
            <person name="Pennacchio L."/>
            <person name="Nolan M."/>
            <person name="Pitluck S."/>
            <person name="Woyke T."/>
            <person name="Goodwin L."/>
            <person name="Palumbo A.V."/>
            <person name="Elias D.A."/>
        </authorList>
    </citation>
    <scope>NUCLEOTIDE SEQUENCE [LARGE SCALE GENOMIC DNA]</scope>
    <source>
        <strain evidence="2 3">Walvis Bay</strain>
    </source>
</reference>
<proteinExistence type="predicted"/>
<dbReference type="Gene3D" id="3.40.50.2000">
    <property type="entry name" value="Glycogen Phosphorylase B"/>
    <property type="match status" value="2"/>
</dbReference>
<feature type="domain" description="Glycosyl transferase family 1" evidence="1">
    <location>
        <begin position="185"/>
        <end position="340"/>
    </location>
</feature>
<dbReference type="CDD" id="cd03801">
    <property type="entry name" value="GT4_PimA-like"/>
    <property type="match status" value="1"/>
</dbReference>
<keyword evidence="3" id="KW-1185">Reference proteome</keyword>
<protein>
    <submittedName>
        <fullName evidence="2">Glycosyl transferase group 1</fullName>
    </submittedName>
</protein>
<accession>F3Z2L9</accession>
<dbReference type="eggNOG" id="COG0438">
    <property type="taxonomic scope" value="Bacteria"/>
</dbReference>
<dbReference type="InterPro" id="IPR050194">
    <property type="entry name" value="Glycosyltransferase_grp1"/>
</dbReference>
<dbReference type="AlphaFoldDB" id="F3Z2L9"/>
<organism evidence="2 3">
    <name type="scientific">Desulfocurvibacter africanus subsp. africanus str. Walvis Bay</name>
    <dbReference type="NCBI Taxonomy" id="690850"/>
    <lineage>
        <taxon>Bacteria</taxon>
        <taxon>Pseudomonadati</taxon>
        <taxon>Thermodesulfobacteriota</taxon>
        <taxon>Desulfovibrionia</taxon>
        <taxon>Desulfovibrionales</taxon>
        <taxon>Desulfovibrionaceae</taxon>
        <taxon>Desulfocurvibacter</taxon>
    </lineage>
</organism>
<dbReference type="PANTHER" id="PTHR45947">
    <property type="entry name" value="SULFOQUINOVOSYL TRANSFERASE SQD2"/>
    <property type="match status" value="1"/>
</dbReference>
<dbReference type="InterPro" id="IPR001296">
    <property type="entry name" value="Glyco_trans_1"/>
</dbReference>
<dbReference type="Proteomes" id="UP000007844">
    <property type="component" value="Chromosome"/>
</dbReference>
<dbReference type="RefSeq" id="WP_014260998.1">
    <property type="nucleotide sequence ID" value="NC_016629.1"/>
</dbReference>
<dbReference type="STRING" id="690850.Desaf_3054"/>
<keyword evidence="2" id="KW-0808">Transferase</keyword>
<dbReference type="SUPFAM" id="SSF53756">
    <property type="entry name" value="UDP-Glycosyltransferase/glycogen phosphorylase"/>
    <property type="match status" value="1"/>
</dbReference>
<dbReference type="EMBL" id="CP003221">
    <property type="protein sequence ID" value="EGJ51352.1"/>
    <property type="molecule type" value="Genomic_DNA"/>
</dbReference>
<sequence>MRIAFYAPFKPLGHPNPSGDLTIGTGLHDFLSLNNEVVQVSRLRSRWIYWKPWQWPQVCLERIQAERAAKGCDLWLTYHTYYKAPDLLGPACARRLGLPYAVFQGIYSTKTRRSLKTCPGFLLNRAALRAASVVFSNKRDDLTNLARIIPKDRLRYIPPGIFPEQFAFDLDARERLRKEWDTGDRSVILSAAMFRDDVKTQGLTFLLKACGKLAAQGKDFLLTLAGDGVMRPHLEALAREQLPGRVIFLGQVPREKLFENYSAADVFAFPGIRESLGMVFLEAQSCGLPVVAFDGWGIPEVVANGETGLLCRPFDEDAFRATLAKLLDDAKLRRSMGLTAADRVRLHHDLNRNYQQVESELREVARRTQGNN</sequence>